<evidence type="ECO:0000256" key="3">
    <source>
        <dbReference type="ARBA" id="ARBA00022679"/>
    </source>
</evidence>
<evidence type="ECO:0000256" key="6">
    <source>
        <dbReference type="ARBA" id="ARBA00022840"/>
    </source>
</evidence>
<dbReference type="SUPFAM" id="SSF56112">
    <property type="entry name" value="Protein kinase-like (PK-like)"/>
    <property type="match status" value="1"/>
</dbReference>
<dbReference type="GO" id="GO:0000226">
    <property type="term" value="P:microtubule cytoskeleton organization"/>
    <property type="evidence" value="ECO:0007669"/>
    <property type="project" value="TreeGrafter"/>
</dbReference>
<evidence type="ECO:0000313" key="10">
    <source>
        <dbReference type="EMBL" id="KAJ8664059.1"/>
    </source>
</evidence>
<dbReference type="PANTHER" id="PTHR24346:SF82">
    <property type="entry name" value="KP78A-RELATED"/>
    <property type="match status" value="1"/>
</dbReference>
<dbReference type="PROSITE" id="PS00108">
    <property type="entry name" value="PROTEIN_KINASE_ST"/>
    <property type="match status" value="1"/>
</dbReference>
<dbReference type="InterPro" id="IPR008271">
    <property type="entry name" value="Ser/Thr_kinase_AS"/>
</dbReference>
<gene>
    <name evidence="10" type="ORF">O0I10_000337</name>
</gene>
<dbReference type="InterPro" id="IPR011009">
    <property type="entry name" value="Kinase-like_dom_sf"/>
</dbReference>
<organism evidence="10 11">
    <name type="scientific">Lichtheimia ornata</name>
    <dbReference type="NCBI Taxonomy" id="688661"/>
    <lineage>
        <taxon>Eukaryota</taxon>
        <taxon>Fungi</taxon>
        <taxon>Fungi incertae sedis</taxon>
        <taxon>Mucoromycota</taxon>
        <taxon>Mucoromycotina</taxon>
        <taxon>Mucoromycetes</taxon>
        <taxon>Mucorales</taxon>
        <taxon>Lichtheimiaceae</taxon>
        <taxon>Lichtheimia</taxon>
    </lineage>
</organism>
<dbReference type="EMBL" id="JARTCD010000001">
    <property type="protein sequence ID" value="KAJ8664059.1"/>
    <property type="molecule type" value="Genomic_DNA"/>
</dbReference>
<dbReference type="InterPro" id="IPR017441">
    <property type="entry name" value="Protein_kinase_ATP_BS"/>
</dbReference>
<dbReference type="PROSITE" id="PS00107">
    <property type="entry name" value="PROTEIN_KINASE_ATP"/>
    <property type="match status" value="1"/>
</dbReference>
<feature type="binding site" evidence="7">
    <location>
        <position position="190"/>
    </location>
    <ligand>
        <name>ATP</name>
        <dbReference type="ChEBI" id="CHEBI:30616"/>
    </ligand>
</feature>
<dbReference type="Proteomes" id="UP001234581">
    <property type="component" value="Unassembled WGS sequence"/>
</dbReference>
<reference evidence="10 11" key="1">
    <citation type="submission" date="2023-03" db="EMBL/GenBank/DDBJ databases">
        <title>Genome sequence of Lichtheimia ornata CBS 291.66.</title>
        <authorList>
            <person name="Mohabir J.T."/>
            <person name="Shea T.P."/>
            <person name="Kurbessoian T."/>
            <person name="Berby B."/>
            <person name="Fontaine J."/>
            <person name="Livny J."/>
            <person name="Gnirke A."/>
            <person name="Stajich J.E."/>
            <person name="Cuomo C.A."/>
        </authorList>
    </citation>
    <scope>NUCLEOTIDE SEQUENCE [LARGE SCALE GENOMIC DNA]</scope>
    <source>
        <strain evidence="10">CBS 291.66</strain>
    </source>
</reference>
<dbReference type="FunFam" id="1.10.510.10:FF:000571">
    <property type="entry name" value="Maternal embryonic leucine zipper kinase"/>
    <property type="match status" value="1"/>
</dbReference>
<comment type="caution">
    <text evidence="10">The sequence shown here is derived from an EMBL/GenBank/DDBJ whole genome shotgun (WGS) entry which is preliminary data.</text>
</comment>
<dbReference type="Gene3D" id="1.10.510.10">
    <property type="entry name" value="Transferase(Phosphotransferase) domain 1"/>
    <property type="match status" value="1"/>
</dbReference>
<keyword evidence="5" id="KW-0418">Kinase</keyword>
<evidence type="ECO:0000256" key="7">
    <source>
        <dbReference type="PROSITE-ProRule" id="PRU10141"/>
    </source>
</evidence>
<feature type="compositionally biased region" description="Low complexity" evidence="8">
    <location>
        <begin position="103"/>
        <end position="112"/>
    </location>
</feature>
<feature type="compositionally biased region" description="Pro residues" evidence="8">
    <location>
        <begin position="779"/>
        <end position="788"/>
    </location>
</feature>
<keyword evidence="3" id="KW-0808">Transferase</keyword>
<dbReference type="GeneID" id="83207759"/>
<feature type="region of interest" description="Disordered" evidence="8">
    <location>
        <begin position="592"/>
        <end position="643"/>
    </location>
</feature>
<keyword evidence="6 7" id="KW-0067">ATP-binding</keyword>
<feature type="compositionally biased region" description="Low complexity" evidence="8">
    <location>
        <begin position="136"/>
        <end position="145"/>
    </location>
</feature>
<dbReference type="GO" id="GO:0005524">
    <property type="term" value="F:ATP binding"/>
    <property type="evidence" value="ECO:0007669"/>
    <property type="project" value="UniProtKB-UniRule"/>
</dbReference>
<feature type="compositionally biased region" description="Polar residues" evidence="8">
    <location>
        <begin position="845"/>
        <end position="856"/>
    </location>
</feature>
<protein>
    <recommendedName>
        <fullName evidence="9">Protein kinase domain-containing protein</fullName>
    </recommendedName>
</protein>
<name>A0AAD7Y557_9FUNG</name>
<feature type="region of interest" description="Disordered" evidence="8">
    <location>
        <begin position="678"/>
        <end position="860"/>
    </location>
</feature>
<keyword evidence="4 7" id="KW-0547">Nucleotide-binding</keyword>
<evidence type="ECO:0000256" key="1">
    <source>
        <dbReference type="ARBA" id="ARBA00010791"/>
    </source>
</evidence>
<feature type="compositionally biased region" description="Low complexity" evidence="8">
    <location>
        <begin position="824"/>
        <end position="835"/>
    </location>
</feature>
<dbReference type="InterPro" id="IPR000719">
    <property type="entry name" value="Prot_kinase_dom"/>
</dbReference>
<sequence length="874" mass="96756">MCLPFSKSEHSKRGSVAPSSSSYLDNKRRNSTGAGITTHHHHNHHRRHFPLSSLHSQQQQQQQQRRATSCSRRVLQQPLPTRPNMATAAFLDPTPPPSDQHHFPSSSSSSQQRKQHHHQHHQHHVLPPTPPKEKSTAPSSSSSSPPRDHCASANPKSIGNYVLQQNLGKGSMGKVKLGVHNVTGEKVAVKIVPRANFQLVAVRGNNIEGGKTMRQQTAKEQAREHNRELRTIREAHIMMLFRHPHIVGLRDMVVSGPYFYIFMEHVGGGQLLHYIIKRQRLSERRARHFARQIVSALDYMHRNSIVHRDLKIENILLDKAGRNIKLIDFGLSNLFGPEKLLTTYCGSLYFAAPELLRANPYKGPEIDVWSLGVVIYVMVTGTVPFDDKSMPGLHDKIKRGHVNYPAHMSPECLDLLRRIFVTDPAKRVILTDVIRHPWLNPDPNVPPVKNFVPARKPIQLPLDETILEQMTKGFALGTADEIRQKLEVIVQSHVYQDAVQYIQQQHQQFASSSTSSTSLSPEEQRCIMPYDDPQSVPDAYHPLLSIYHLTRERNMELEGASNTMASASNANKPVLSRKASVESAISASGVMMGGTASARSSQASLGNNNSNPPQHDQQHNNKVEVPQGDAPVLPSSLPNRPDYQLLADASIPGFASQPSASSGDYLSRIQRWLRSSTSQHHLVVESPTPTPSSPLAQQQQQHHHQQQPFSRPPSPQPSSSTAPQQPQQQDPLPTPPESTHNTTPSTTTEKKPHTILRKISSAFLRGKQPAPDPSLYDRPLPPLPPPSNNTPAAPVPVAATPTLKYSKQQAAMITEPPQPQPSMSTSTTATTASSSKAKKAGGHQRSASTTSAQYKRSLSVKISAWLNRSSSVHK</sequence>
<dbReference type="SMART" id="SM00220">
    <property type="entry name" value="S_TKc"/>
    <property type="match status" value="1"/>
</dbReference>
<feature type="compositionally biased region" description="Basic residues" evidence="8">
    <location>
        <begin position="113"/>
        <end position="124"/>
    </location>
</feature>
<feature type="domain" description="Protein kinase" evidence="9">
    <location>
        <begin position="161"/>
        <end position="439"/>
    </location>
</feature>
<evidence type="ECO:0000256" key="2">
    <source>
        <dbReference type="ARBA" id="ARBA00022527"/>
    </source>
</evidence>
<proteinExistence type="inferred from homology"/>
<dbReference type="RefSeq" id="XP_058348971.1">
    <property type="nucleotide sequence ID" value="XM_058480448.1"/>
</dbReference>
<keyword evidence="2" id="KW-0723">Serine/threonine-protein kinase</keyword>
<evidence type="ECO:0000256" key="8">
    <source>
        <dbReference type="SAM" id="MobiDB-lite"/>
    </source>
</evidence>
<feature type="compositionally biased region" description="Basic residues" evidence="8">
    <location>
        <begin position="38"/>
        <end position="49"/>
    </location>
</feature>
<dbReference type="AlphaFoldDB" id="A0AAD7Y557"/>
<comment type="similarity">
    <text evidence="1">Belongs to the protein kinase superfamily. CAMK Ser/Thr protein kinase family. NIM1 subfamily.</text>
</comment>
<evidence type="ECO:0000256" key="5">
    <source>
        <dbReference type="ARBA" id="ARBA00022777"/>
    </source>
</evidence>
<accession>A0AAD7Y557</accession>
<dbReference type="GO" id="GO:0004674">
    <property type="term" value="F:protein serine/threonine kinase activity"/>
    <property type="evidence" value="ECO:0007669"/>
    <property type="project" value="UniProtKB-KW"/>
</dbReference>
<dbReference type="PROSITE" id="PS50011">
    <property type="entry name" value="PROTEIN_KINASE_DOM"/>
    <property type="match status" value="1"/>
</dbReference>
<dbReference type="GO" id="GO:0035556">
    <property type="term" value="P:intracellular signal transduction"/>
    <property type="evidence" value="ECO:0007669"/>
    <property type="project" value="TreeGrafter"/>
</dbReference>
<evidence type="ECO:0000259" key="9">
    <source>
        <dbReference type="PROSITE" id="PS50011"/>
    </source>
</evidence>
<keyword evidence="11" id="KW-1185">Reference proteome</keyword>
<dbReference type="PANTHER" id="PTHR24346">
    <property type="entry name" value="MAP/MICROTUBULE AFFINITY-REGULATING KINASE"/>
    <property type="match status" value="1"/>
</dbReference>
<evidence type="ECO:0000256" key="4">
    <source>
        <dbReference type="ARBA" id="ARBA00022741"/>
    </source>
</evidence>
<dbReference type="Pfam" id="PF00069">
    <property type="entry name" value="Pkinase"/>
    <property type="match status" value="1"/>
</dbReference>
<feature type="region of interest" description="Disordered" evidence="8">
    <location>
        <begin position="1"/>
        <end position="155"/>
    </location>
</feature>
<feature type="compositionally biased region" description="Low complexity" evidence="8">
    <location>
        <begin position="789"/>
        <end position="803"/>
    </location>
</feature>
<dbReference type="GO" id="GO:0005737">
    <property type="term" value="C:cytoplasm"/>
    <property type="evidence" value="ECO:0007669"/>
    <property type="project" value="TreeGrafter"/>
</dbReference>
<feature type="compositionally biased region" description="Polar residues" evidence="8">
    <location>
        <begin position="597"/>
        <end position="615"/>
    </location>
</feature>
<feature type="compositionally biased region" description="Low complexity" evidence="8">
    <location>
        <begin position="717"/>
        <end position="747"/>
    </location>
</feature>
<evidence type="ECO:0000313" key="11">
    <source>
        <dbReference type="Proteomes" id="UP001234581"/>
    </source>
</evidence>